<dbReference type="PANTHER" id="PTHR42918">
    <property type="entry name" value="LYSYL-TRNA SYNTHETASE"/>
    <property type="match status" value="1"/>
</dbReference>
<gene>
    <name evidence="7" type="ORF">CW740_09390</name>
</gene>
<dbReference type="NCBIfam" id="NF006828">
    <property type="entry name" value="PRK09350.1"/>
    <property type="match status" value="1"/>
</dbReference>
<dbReference type="EC" id="6.1.1.6" evidence="7"/>
<evidence type="ECO:0000256" key="5">
    <source>
        <dbReference type="ARBA" id="ARBA00052794"/>
    </source>
</evidence>
<sequence>MTHWKPSASLQNLKARAELLATVRAFFAEREVLEVDTPSLSHYGVTDRYMRSMIAQVSSQEQGILQTSPEYAMKRLLAAGSGSIYQICKAFRQDEVGSRHNPEFTMLEWYRLDFDHLQLMDEVYELVSKVLGPKQRQDLSYQQSFIEFLGIDPLSINDEELEQFARSNLGLLPDELERDDYLSLLFEDKIEPQLGLNDSVCFIYDYPASQAALARISETDSRVAHRFELYIEGIELANGFYELADCDQQLKRFEADNRWRVQNNLPEMAIDQHFIEALEHGLPECSGVALGLDRLLMIKLATNDISDVIAFPWDRA</sequence>
<keyword evidence="7" id="KW-0808">Transferase</keyword>
<dbReference type="GO" id="GO:0000049">
    <property type="term" value="F:tRNA binding"/>
    <property type="evidence" value="ECO:0007669"/>
    <property type="project" value="TreeGrafter"/>
</dbReference>
<dbReference type="GO" id="GO:0004824">
    <property type="term" value="F:lysine-tRNA ligase activity"/>
    <property type="evidence" value="ECO:0007669"/>
    <property type="project" value="UniProtKB-EC"/>
</dbReference>
<dbReference type="KEGG" id="kpd:CW740_09390"/>
<keyword evidence="7" id="KW-0648">Protein biosynthesis</keyword>
<dbReference type="Gene3D" id="3.30.930.10">
    <property type="entry name" value="Bira Bifunctional Protein, Domain 2"/>
    <property type="match status" value="1"/>
</dbReference>
<keyword evidence="2 7" id="KW-0436">Ligase</keyword>
<dbReference type="PRINTS" id="PR00982">
    <property type="entry name" value="TRNASYNTHLYS"/>
</dbReference>
<organism evidence="7 8">
    <name type="scientific">Kangiella profundi</name>
    <dbReference type="NCBI Taxonomy" id="1561924"/>
    <lineage>
        <taxon>Bacteria</taxon>
        <taxon>Pseudomonadati</taxon>
        <taxon>Pseudomonadota</taxon>
        <taxon>Gammaproteobacteria</taxon>
        <taxon>Kangiellales</taxon>
        <taxon>Kangiellaceae</taxon>
        <taxon>Kangiella</taxon>
    </lineage>
</organism>
<evidence type="ECO:0000256" key="3">
    <source>
        <dbReference type="ARBA" id="ARBA00022741"/>
    </source>
</evidence>
<dbReference type="GO" id="GO:0005524">
    <property type="term" value="F:ATP binding"/>
    <property type="evidence" value="ECO:0007669"/>
    <property type="project" value="UniProtKB-KW"/>
</dbReference>
<keyword evidence="7" id="KW-0251">Elongation factor</keyword>
<dbReference type="GO" id="GO:0003746">
    <property type="term" value="F:translation elongation factor activity"/>
    <property type="evidence" value="ECO:0007669"/>
    <property type="project" value="UniProtKB-KW"/>
</dbReference>
<protein>
    <submittedName>
        <fullName evidence="7">Elongation factor P lysine(34) lysyltransferase</fullName>
        <ecNumber evidence="7">6.1.1.6</ecNumber>
    </submittedName>
</protein>
<dbReference type="AlphaFoldDB" id="A0A2K9ABJ0"/>
<dbReference type="NCBIfam" id="TIGR00462">
    <property type="entry name" value="genX"/>
    <property type="match status" value="1"/>
</dbReference>
<dbReference type="InterPro" id="IPR045864">
    <property type="entry name" value="aa-tRNA-synth_II/BPL/LPL"/>
</dbReference>
<dbReference type="InterPro" id="IPR004364">
    <property type="entry name" value="Aa-tRNA-synt_II"/>
</dbReference>
<comment type="subunit">
    <text evidence="1">Homodimer.</text>
</comment>
<keyword evidence="4" id="KW-0067">ATP-binding</keyword>
<dbReference type="RefSeq" id="WP_106648137.1">
    <property type="nucleotide sequence ID" value="NZ_BMGO01000001.1"/>
</dbReference>
<dbReference type="GO" id="GO:0005829">
    <property type="term" value="C:cytosol"/>
    <property type="evidence" value="ECO:0007669"/>
    <property type="project" value="TreeGrafter"/>
</dbReference>
<comment type="catalytic activity">
    <reaction evidence="5">
        <text>D-beta-lysine + L-lysyl-[protein] + ATP = N(6)-((3R)-3,6-diaminohexanoyl)-L-lysyl-[protein] + AMP + diphosphate + H(+)</text>
        <dbReference type="Rhea" id="RHEA:83435"/>
        <dbReference type="Rhea" id="RHEA-COMP:9752"/>
        <dbReference type="Rhea" id="RHEA-COMP:20131"/>
        <dbReference type="ChEBI" id="CHEBI:15378"/>
        <dbReference type="ChEBI" id="CHEBI:29969"/>
        <dbReference type="ChEBI" id="CHEBI:30616"/>
        <dbReference type="ChEBI" id="CHEBI:33019"/>
        <dbReference type="ChEBI" id="CHEBI:84138"/>
        <dbReference type="ChEBI" id="CHEBI:156053"/>
        <dbReference type="ChEBI" id="CHEBI:456215"/>
    </reaction>
    <physiologicalReaction direction="left-to-right" evidence="5">
        <dbReference type="Rhea" id="RHEA:83436"/>
    </physiologicalReaction>
</comment>
<proteinExistence type="predicted"/>
<keyword evidence="3" id="KW-0547">Nucleotide-binding</keyword>
<dbReference type="SUPFAM" id="SSF55681">
    <property type="entry name" value="Class II aaRS and biotin synthetases"/>
    <property type="match status" value="1"/>
</dbReference>
<name>A0A2K9ABJ0_9GAMM</name>
<dbReference type="PANTHER" id="PTHR42918:SF6">
    <property type="entry name" value="ELONGATION FACTOR P--(R)-BETA-LYSINE LIGASE"/>
    <property type="match status" value="1"/>
</dbReference>
<feature type="domain" description="Aminoacyl-transfer RNA synthetases class-II family profile" evidence="6">
    <location>
        <begin position="16"/>
        <end position="312"/>
    </location>
</feature>
<dbReference type="InterPro" id="IPR006195">
    <property type="entry name" value="aa-tRNA-synth_II"/>
</dbReference>
<dbReference type="GO" id="GO:0016740">
    <property type="term" value="F:transferase activity"/>
    <property type="evidence" value="ECO:0007669"/>
    <property type="project" value="UniProtKB-KW"/>
</dbReference>
<dbReference type="GO" id="GO:0006430">
    <property type="term" value="P:lysyl-tRNA aminoacylation"/>
    <property type="evidence" value="ECO:0007669"/>
    <property type="project" value="InterPro"/>
</dbReference>
<accession>A0A2K9ABJ0</accession>
<dbReference type="Pfam" id="PF00152">
    <property type="entry name" value="tRNA-synt_2"/>
    <property type="match status" value="1"/>
</dbReference>
<evidence type="ECO:0000256" key="4">
    <source>
        <dbReference type="ARBA" id="ARBA00022840"/>
    </source>
</evidence>
<dbReference type="FunFam" id="3.30.930.10:FF:000017">
    <property type="entry name" value="Elongation factor P--(R)-beta-lysine ligase"/>
    <property type="match status" value="1"/>
</dbReference>
<evidence type="ECO:0000256" key="1">
    <source>
        <dbReference type="ARBA" id="ARBA00011738"/>
    </source>
</evidence>
<dbReference type="Proteomes" id="UP000232693">
    <property type="component" value="Chromosome"/>
</dbReference>
<evidence type="ECO:0000256" key="2">
    <source>
        <dbReference type="ARBA" id="ARBA00022598"/>
    </source>
</evidence>
<dbReference type="InterPro" id="IPR018149">
    <property type="entry name" value="Lys-tRNA-synth_II_C"/>
</dbReference>
<dbReference type="PROSITE" id="PS50862">
    <property type="entry name" value="AA_TRNA_LIGASE_II"/>
    <property type="match status" value="1"/>
</dbReference>
<evidence type="ECO:0000313" key="8">
    <source>
        <dbReference type="Proteomes" id="UP000232693"/>
    </source>
</evidence>
<dbReference type="EMBL" id="CP025120">
    <property type="protein sequence ID" value="AUD80090.1"/>
    <property type="molecule type" value="Genomic_DNA"/>
</dbReference>
<dbReference type="InterPro" id="IPR004525">
    <property type="entry name" value="EpmA"/>
</dbReference>
<evidence type="ECO:0000313" key="7">
    <source>
        <dbReference type="EMBL" id="AUD80090.1"/>
    </source>
</evidence>
<evidence type="ECO:0000259" key="6">
    <source>
        <dbReference type="PROSITE" id="PS50862"/>
    </source>
</evidence>
<keyword evidence="8" id="KW-1185">Reference proteome</keyword>
<dbReference type="OrthoDB" id="9802326at2"/>
<reference evidence="7 8" key="1">
    <citation type="submission" date="2017-12" db="EMBL/GenBank/DDBJ databases">
        <title>Kangiella profundi FT102 completed genome.</title>
        <authorList>
            <person name="Xu J."/>
            <person name="Wang J."/>
            <person name="Lu Y."/>
        </authorList>
    </citation>
    <scope>NUCLEOTIDE SEQUENCE [LARGE SCALE GENOMIC DNA]</scope>
    <source>
        <strain evidence="7 8">FT102</strain>
    </source>
</reference>